<feature type="transmembrane region" description="Helical" evidence="2">
    <location>
        <begin position="84"/>
        <end position="105"/>
    </location>
</feature>
<gene>
    <name evidence="4" type="ORF">C1I99_14125</name>
</gene>
<keyword evidence="5" id="KW-1185">Reference proteome</keyword>
<evidence type="ECO:0000256" key="2">
    <source>
        <dbReference type="SAM" id="Phobius"/>
    </source>
</evidence>
<dbReference type="InterPro" id="IPR017850">
    <property type="entry name" value="Alkaline_phosphatase_core_sf"/>
</dbReference>
<feature type="transmembrane region" description="Helical" evidence="2">
    <location>
        <begin position="117"/>
        <end position="134"/>
    </location>
</feature>
<dbReference type="SUPFAM" id="SSF53649">
    <property type="entry name" value="Alkaline phosphatase-like"/>
    <property type="match status" value="1"/>
</dbReference>
<dbReference type="AlphaFoldDB" id="A0A2W2DBA9"/>
<dbReference type="PANTHER" id="PTHR43751:SF3">
    <property type="entry name" value="SULFATASE N-TERMINAL DOMAIN-CONTAINING PROTEIN"/>
    <property type="match status" value="1"/>
</dbReference>
<feature type="region of interest" description="Disordered" evidence="1">
    <location>
        <begin position="1"/>
        <end position="36"/>
    </location>
</feature>
<evidence type="ECO:0000259" key="3">
    <source>
        <dbReference type="Pfam" id="PF00884"/>
    </source>
</evidence>
<accession>A0A2W2DBA9</accession>
<dbReference type="Proteomes" id="UP000248749">
    <property type="component" value="Unassembled WGS sequence"/>
</dbReference>
<reference evidence="4 5" key="1">
    <citation type="submission" date="2018-01" db="EMBL/GenBank/DDBJ databases">
        <title>Draft genome sequence of Salinispora sp. 13K206.</title>
        <authorList>
            <person name="Sahin N."/>
            <person name="Saygin H."/>
            <person name="Ay H."/>
        </authorList>
    </citation>
    <scope>NUCLEOTIDE SEQUENCE [LARGE SCALE GENOMIC DNA]</scope>
    <source>
        <strain evidence="4 5">13K206</strain>
    </source>
</reference>
<organism evidence="4 5">
    <name type="scientific">Micromonospora deserti</name>
    <dbReference type="NCBI Taxonomy" id="2070366"/>
    <lineage>
        <taxon>Bacteria</taxon>
        <taxon>Bacillati</taxon>
        <taxon>Actinomycetota</taxon>
        <taxon>Actinomycetes</taxon>
        <taxon>Micromonosporales</taxon>
        <taxon>Micromonosporaceae</taxon>
        <taxon>Micromonospora</taxon>
    </lineage>
</organism>
<dbReference type="Pfam" id="PF00884">
    <property type="entry name" value="Sulfatase"/>
    <property type="match status" value="1"/>
</dbReference>
<dbReference type="OrthoDB" id="3400814at2"/>
<dbReference type="PANTHER" id="PTHR43751">
    <property type="entry name" value="SULFATASE"/>
    <property type="match status" value="1"/>
</dbReference>
<dbReference type="InterPro" id="IPR052701">
    <property type="entry name" value="GAG_Ulvan_Degrading_Sulfatases"/>
</dbReference>
<feature type="transmembrane region" description="Helical" evidence="2">
    <location>
        <begin position="140"/>
        <end position="157"/>
    </location>
</feature>
<feature type="transmembrane region" description="Helical" evidence="2">
    <location>
        <begin position="169"/>
        <end position="187"/>
    </location>
</feature>
<proteinExistence type="predicted"/>
<evidence type="ECO:0000313" key="5">
    <source>
        <dbReference type="Proteomes" id="UP000248749"/>
    </source>
</evidence>
<sequence>MGPAGPSPGHPTGTGDTAQARAEAGDPGGAVPGGRRRASAWRAEVGRVAEVAALVGLVVTQPLLDVLGRSPDFFLFHRADRREILLLVALIAAAPTAAVALLGLLSRLAGPAGRGAAHTLLVGLLLAALAVQVGRHGTPLRGVPLLVVAGLAGAAGAAAHRRWRAPSRVLRVAAAGPLLFVGLFLFASPSSAVVLPRGDGGAAGVAQPGVHPPVVMLVLDELPLVSLLGPDGRIGAARFPHFAELAAGSTWYRNATGVSGWTPYALPAMLSGRYPTTSAAPHYSHHPDNLFTAFGGLYDIRAEESITRLCPPSRCDHPISPEQGLGVLVRETATLLGRVAAPVDSRVDPADSYRERTRAEAGIDAAEPVPDDPKFRWDSLDDNQPARFTAFLAGLRPAARPTLHFLHLLMPHSPWAYLPSGVRYDAPEDLPVDGDGWAELARQRHLAQLGYTDRLIGETLRTLRARGLYDQALLVVTADHGVSFTRGAQGRGMDAIKAAPDQVAWVPMFVKTPGQRAGRVDDRNWQHVDLLPTVADEAAIRLPWRVDGRSARQAPRADGGKVFYDRPGQPTPISGGVPAPPAAPAPHPLVGTTVGDRPAGGPAQVADLAAFAAVDPDAGRLPAAVWGDLPDRVPDGTLLAVAVNGRVGAVVPVVPRDAGGRRFAALLTDDRLFHAGSNRLDLYQVAADGTLRRLQLS</sequence>
<name>A0A2W2DBA9_9ACTN</name>
<feature type="region of interest" description="Disordered" evidence="1">
    <location>
        <begin position="551"/>
        <end position="583"/>
    </location>
</feature>
<keyword evidence="2" id="KW-1133">Transmembrane helix</keyword>
<protein>
    <submittedName>
        <fullName evidence="4">Sulfatase</fullName>
    </submittedName>
</protein>
<comment type="caution">
    <text evidence="4">The sequence shown here is derived from an EMBL/GenBank/DDBJ whole genome shotgun (WGS) entry which is preliminary data.</text>
</comment>
<dbReference type="InterPro" id="IPR000917">
    <property type="entry name" value="Sulfatase_N"/>
</dbReference>
<keyword evidence="2" id="KW-0812">Transmembrane</keyword>
<dbReference type="EMBL" id="POUB01000082">
    <property type="protein sequence ID" value="PZF98089.1"/>
    <property type="molecule type" value="Genomic_DNA"/>
</dbReference>
<keyword evidence="2" id="KW-0472">Membrane</keyword>
<evidence type="ECO:0000313" key="4">
    <source>
        <dbReference type="EMBL" id="PZF98089.1"/>
    </source>
</evidence>
<dbReference type="Gene3D" id="3.40.720.10">
    <property type="entry name" value="Alkaline Phosphatase, subunit A"/>
    <property type="match status" value="1"/>
</dbReference>
<feature type="domain" description="Sulfatase N-terminal" evidence="3">
    <location>
        <begin position="378"/>
        <end position="536"/>
    </location>
</feature>
<evidence type="ECO:0000256" key="1">
    <source>
        <dbReference type="SAM" id="MobiDB-lite"/>
    </source>
</evidence>